<feature type="transmembrane region" description="Helical" evidence="10">
    <location>
        <begin position="23"/>
        <end position="43"/>
    </location>
</feature>
<evidence type="ECO:0000313" key="11">
    <source>
        <dbReference type="EMBL" id="BAM06001.1"/>
    </source>
</evidence>
<keyword evidence="9 10" id="KW-0472">Membrane</keyword>
<dbReference type="PANTHER" id="PTHR35091">
    <property type="entry name" value="FLAGELLAR PROTEIN FLIL"/>
    <property type="match status" value="1"/>
</dbReference>
<evidence type="ECO:0000256" key="4">
    <source>
        <dbReference type="ARBA" id="ARBA00022475"/>
    </source>
</evidence>
<dbReference type="GO" id="GO:0006935">
    <property type="term" value="P:chemotaxis"/>
    <property type="evidence" value="ECO:0007669"/>
    <property type="project" value="UniProtKB-KW"/>
</dbReference>
<keyword evidence="7 10" id="KW-0283">Flagellar rotation</keyword>
<dbReference type="EMBL" id="AP012342">
    <property type="protein sequence ID" value="BAM06001.1"/>
    <property type="molecule type" value="Genomic_DNA"/>
</dbReference>
<sequence>MAEDSENEEEGASPAKSGGKKKLIIIGAVVVLLLGGGGAFFFLHHKGKKPSEVPMSPKELEGLVKKNPIVDLKSFVVNLAVAPNALPKYLKLKVALKLNNPEVAKEIEYRMPEIQNIILILLGSETEEDLSSTGGKLALRNQIQHRINSILTLGRVSSVYFTEFVIQ</sequence>
<keyword evidence="11" id="KW-0282">Flagellum</keyword>
<keyword evidence="5 10" id="KW-0145">Chemotaxis</keyword>
<reference evidence="11 12" key="1">
    <citation type="journal article" date="2012" name="J. Bacteriol.">
        <title>Complete Genome Sequence of Leptospirillum ferrooxidans Strain C2-3, Isolated from a Fresh Volcanic Ash Deposit on the Island of Miyake, Japan.</title>
        <authorList>
            <person name="Fujimura R."/>
            <person name="Sato Y."/>
            <person name="Nishizawa T."/>
            <person name="Oshima K."/>
            <person name="Kim S.-W."/>
            <person name="Hattori M."/>
            <person name="Kamijo T."/>
            <person name="Ohta H."/>
        </authorList>
    </citation>
    <scope>NUCLEOTIDE SEQUENCE [LARGE SCALE GENOMIC DNA]</scope>
    <source>
        <strain evidence="11 12">C2-3</strain>
    </source>
</reference>
<comment type="similarity">
    <text evidence="3 10">Belongs to the FliL family.</text>
</comment>
<keyword evidence="11" id="KW-0966">Cell projection</keyword>
<dbReference type="eggNOG" id="COG1580">
    <property type="taxonomic scope" value="Bacteria"/>
</dbReference>
<keyword evidence="4 10" id="KW-1003">Cell membrane</keyword>
<evidence type="ECO:0000256" key="6">
    <source>
        <dbReference type="ARBA" id="ARBA00022692"/>
    </source>
</evidence>
<evidence type="ECO:0000256" key="2">
    <source>
        <dbReference type="ARBA" id="ARBA00004162"/>
    </source>
</evidence>
<dbReference type="InterPro" id="IPR005503">
    <property type="entry name" value="FliL"/>
</dbReference>
<dbReference type="HOGENOM" id="CLU_099018_2_2_0"/>
<dbReference type="Proteomes" id="UP000007382">
    <property type="component" value="Chromosome"/>
</dbReference>
<dbReference type="GO" id="GO:0009425">
    <property type="term" value="C:bacterial-type flagellum basal body"/>
    <property type="evidence" value="ECO:0007669"/>
    <property type="project" value="InterPro"/>
</dbReference>
<comment type="function">
    <text evidence="1 10">Controls the rotational direction of flagella during chemotaxis.</text>
</comment>
<comment type="subcellular location">
    <subcellularLocation>
        <location evidence="2">Cell membrane</location>
        <topology evidence="2">Single-pass membrane protein</topology>
    </subcellularLocation>
</comment>
<organism evidence="11 12">
    <name type="scientific">Leptospirillum ferrooxidans (strain C2-3)</name>
    <dbReference type="NCBI Taxonomy" id="1162668"/>
    <lineage>
        <taxon>Bacteria</taxon>
        <taxon>Pseudomonadati</taxon>
        <taxon>Nitrospirota</taxon>
        <taxon>Nitrospiria</taxon>
        <taxon>Nitrospirales</taxon>
        <taxon>Nitrospiraceae</taxon>
        <taxon>Leptospirillum</taxon>
    </lineage>
</organism>
<evidence type="ECO:0000256" key="10">
    <source>
        <dbReference type="RuleBase" id="RU364125"/>
    </source>
</evidence>
<dbReference type="STRING" id="1162668.LFE_0279"/>
<evidence type="ECO:0000256" key="3">
    <source>
        <dbReference type="ARBA" id="ARBA00008281"/>
    </source>
</evidence>
<keyword evidence="11" id="KW-0969">Cilium</keyword>
<proteinExistence type="inferred from homology"/>
<dbReference type="GO" id="GO:0071978">
    <property type="term" value="P:bacterial-type flagellum-dependent swarming motility"/>
    <property type="evidence" value="ECO:0007669"/>
    <property type="project" value="TreeGrafter"/>
</dbReference>
<evidence type="ECO:0000256" key="8">
    <source>
        <dbReference type="ARBA" id="ARBA00022989"/>
    </source>
</evidence>
<accession>I0IL52</accession>
<gene>
    <name evidence="11" type="ordered locus">LFE_0279</name>
</gene>
<keyword evidence="8 10" id="KW-1133">Transmembrane helix</keyword>
<dbReference type="Pfam" id="PF03748">
    <property type="entry name" value="FliL"/>
    <property type="match status" value="1"/>
</dbReference>
<dbReference type="OrthoDB" id="9799777at2"/>
<evidence type="ECO:0000256" key="7">
    <source>
        <dbReference type="ARBA" id="ARBA00022779"/>
    </source>
</evidence>
<dbReference type="PATRIC" id="fig|1162668.3.peg.321"/>
<name>I0IL52_LEPFC</name>
<dbReference type="AlphaFoldDB" id="I0IL52"/>
<evidence type="ECO:0000256" key="5">
    <source>
        <dbReference type="ARBA" id="ARBA00022500"/>
    </source>
</evidence>
<keyword evidence="6 10" id="KW-0812">Transmembrane</keyword>
<protein>
    <recommendedName>
        <fullName evidence="10">Flagellar protein FliL</fullName>
    </recommendedName>
</protein>
<keyword evidence="12" id="KW-1185">Reference proteome</keyword>
<dbReference type="RefSeq" id="WP_014448494.1">
    <property type="nucleotide sequence ID" value="NC_017094.1"/>
</dbReference>
<evidence type="ECO:0000256" key="1">
    <source>
        <dbReference type="ARBA" id="ARBA00002254"/>
    </source>
</evidence>
<dbReference type="GO" id="GO:0005886">
    <property type="term" value="C:plasma membrane"/>
    <property type="evidence" value="ECO:0007669"/>
    <property type="project" value="UniProtKB-SubCell"/>
</dbReference>
<evidence type="ECO:0000313" key="12">
    <source>
        <dbReference type="Proteomes" id="UP000007382"/>
    </source>
</evidence>
<dbReference type="PANTHER" id="PTHR35091:SF2">
    <property type="entry name" value="FLAGELLAR PROTEIN FLIL"/>
    <property type="match status" value="1"/>
</dbReference>
<evidence type="ECO:0000256" key="9">
    <source>
        <dbReference type="ARBA" id="ARBA00023136"/>
    </source>
</evidence>
<reference evidence="12" key="2">
    <citation type="submission" date="2012-03" db="EMBL/GenBank/DDBJ databases">
        <title>The complete genome sequence of the pioneer microbe on fresh volcanic deposit, Leptospirillum ferrooxidans strain C2-3.</title>
        <authorList>
            <person name="Fujimura R."/>
            <person name="Sato Y."/>
            <person name="Nishizawa T."/>
            <person name="Nanba K."/>
            <person name="Oshima K."/>
            <person name="Hattori M."/>
            <person name="Kamijo T."/>
            <person name="Ohta H."/>
        </authorList>
    </citation>
    <scope>NUCLEOTIDE SEQUENCE [LARGE SCALE GENOMIC DNA]</scope>
    <source>
        <strain evidence="12">C2-3</strain>
    </source>
</reference>
<dbReference type="KEGG" id="lfc:LFE_0279"/>